<proteinExistence type="predicted"/>
<evidence type="ECO:0000313" key="3">
    <source>
        <dbReference type="EMBL" id="ABF81318.1"/>
    </source>
</evidence>
<dbReference type="InterPro" id="IPR016032">
    <property type="entry name" value="Sig_transdc_resp-reg_C-effctor"/>
</dbReference>
<dbReference type="PANTHER" id="PTHR45228:SF5">
    <property type="entry name" value="CYCLIC DI-GMP PHOSPHODIESTERASE VC_1348-RELATED"/>
    <property type="match status" value="1"/>
</dbReference>
<dbReference type="SUPFAM" id="SSF46894">
    <property type="entry name" value="C-terminal effector domain of the bipartite response regulators"/>
    <property type="match status" value="1"/>
</dbReference>
<dbReference type="InterPro" id="IPR052020">
    <property type="entry name" value="Cyclic_di-GMP/3'3'-cGAMP_PDE"/>
</dbReference>
<dbReference type="GO" id="GO:0003677">
    <property type="term" value="F:DNA binding"/>
    <property type="evidence" value="ECO:0007669"/>
    <property type="project" value="InterPro"/>
</dbReference>
<protein>
    <submittedName>
        <fullName evidence="3">Transcriptional regulator, LuxR family</fullName>
    </submittedName>
</protein>
<dbReference type="SMART" id="SM00421">
    <property type="entry name" value="HTH_LUXR"/>
    <property type="match status" value="1"/>
</dbReference>
<dbReference type="HOGENOM" id="CLU_040286_1_0_4"/>
<evidence type="ECO:0000259" key="1">
    <source>
        <dbReference type="PROSITE" id="PS50043"/>
    </source>
</evidence>
<reference evidence="3" key="1">
    <citation type="submission" date="2006-05" db="EMBL/GenBank/DDBJ databases">
        <title>Complete sequence of chromosome 3 of Burkholderia cenocepacia AU 1054.</title>
        <authorList>
            <consortium name="US DOE Joint Genome Institute"/>
            <person name="Copeland A."/>
            <person name="Lucas S."/>
            <person name="Lapidus A."/>
            <person name="Barry K."/>
            <person name="Detter J.C."/>
            <person name="Glavina del Rio T."/>
            <person name="Hammon N."/>
            <person name="Israni S."/>
            <person name="Dalin E."/>
            <person name="Tice H."/>
            <person name="Pitluck S."/>
            <person name="Chain P."/>
            <person name="Malfatti S."/>
            <person name="Shin M."/>
            <person name="Vergez L."/>
            <person name="Schmutz J."/>
            <person name="Larimer F."/>
            <person name="Land M."/>
            <person name="Hauser L."/>
            <person name="Kyrpides N."/>
            <person name="Lykidis A."/>
            <person name="LiPuma J.J."/>
            <person name="Konstantinidis K."/>
            <person name="Tiedje J.M."/>
            <person name="Richardson P."/>
        </authorList>
    </citation>
    <scope>NUCLEOTIDE SEQUENCE [LARGE SCALE GENOMIC DNA]</scope>
    <source>
        <strain evidence="3">AU 1054</strain>
    </source>
</reference>
<organism evidence="3">
    <name type="scientific">Burkholderia orbicola (strain AU 1054)</name>
    <dbReference type="NCBI Taxonomy" id="331271"/>
    <lineage>
        <taxon>Bacteria</taxon>
        <taxon>Pseudomonadati</taxon>
        <taxon>Pseudomonadota</taxon>
        <taxon>Betaproteobacteria</taxon>
        <taxon>Burkholderiales</taxon>
        <taxon>Burkholderiaceae</taxon>
        <taxon>Burkholderia</taxon>
        <taxon>Burkholderia cepacia complex</taxon>
        <taxon>Burkholderia orbicola</taxon>
    </lineage>
</organism>
<feature type="domain" description="HD-GYP" evidence="2">
    <location>
        <begin position="301"/>
        <end position="503"/>
    </location>
</feature>
<gene>
    <name evidence="3" type="ordered locus">Bcen_6457</name>
</gene>
<dbReference type="AlphaFoldDB" id="A0A0H2Y3W9"/>
<evidence type="ECO:0000259" key="2">
    <source>
        <dbReference type="PROSITE" id="PS51832"/>
    </source>
</evidence>
<sequence>MRMRCRPDLQCAEYRNRPALPLSVRCPMATSSGCLHRGGGTSRRAGRGEPRAPMLMLMHAATPSRMIVFPSLQTSRPRPMSDAQARHAPLRIFDAVRALAFIGDLSMGQPTDHSPRTGWLAAQLAHAARFDASVCDTAREVALLRWSGCTANAAGFAQVFGDDVAIRAAMLEGRPGIAEAIGGAGVALIPLAQIHCEVSGEVARILGLSSATETALRHIFETWDGNGLPARLVHEQVPPAVSIVALAGDLDVFSRTYGIERAVELIGQRAGSRYPAMLVETAAREAPRWLAALEHMAPADLDAALATPDMQGATSAELIADVIDLKLPWMTGFSRSVAATAAACYGRLSPDEAARERVYRAGLIHGIGRAAVPNDVWNLPTRLPASAWEKVRLVPYWTERAGRQTGALGEAAVLASYAYERLDGSGYFRGAREAALTLEARVLAASLAWVALRSARPWRAALSDAAAAGQLQEEAACGRLCGEAVAALVTGGAPLLRRTATRQSPAGPRLSAREVDVLRAISRGASNKQVAQALAMSPSTVRTHVEKAFRKLECSTRAAATLKASALGLL</sequence>
<dbReference type="InterPro" id="IPR000792">
    <property type="entry name" value="Tscrpt_reg_LuxR_C"/>
</dbReference>
<dbReference type="Gene3D" id="1.10.3210.10">
    <property type="entry name" value="Hypothetical protein af1432"/>
    <property type="match status" value="2"/>
</dbReference>
<dbReference type="Pfam" id="PF00196">
    <property type="entry name" value="GerE"/>
    <property type="match status" value="1"/>
</dbReference>
<dbReference type="PANTHER" id="PTHR45228">
    <property type="entry name" value="CYCLIC DI-GMP PHOSPHODIESTERASE TM_0186-RELATED"/>
    <property type="match status" value="1"/>
</dbReference>
<dbReference type="CDD" id="cd00077">
    <property type="entry name" value="HDc"/>
    <property type="match status" value="1"/>
</dbReference>
<dbReference type="PROSITE" id="PS51832">
    <property type="entry name" value="HD_GYP"/>
    <property type="match status" value="1"/>
</dbReference>
<name>A0A0H2Y3W9_BURO1</name>
<dbReference type="PRINTS" id="PR00038">
    <property type="entry name" value="HTHLUXR"/>
</dbReference>
<dbReference type="Pfam" id="PF13487">
    <property type="entry name" value="HD_5"/>
    <property type="match status" value="1"/>
</dbReference>
<dbReference type="GO" id="GO:0008081">
    <property type="term" value="F:phosphoric diester hydrolase activity"/>
    <property type="evidence" value="ECO:0007669"/>
    <property type="project" value="UniProtKB-ARBA"/>
</dbReference>
<accession>A0A0H2Y3W9</accession>
<feature type="domain" description="HTH luxR-type" evidence="1">
    <location>
        <begin position="503"/>
        <end position="568"/>
    </location>
</feature>
<dbReference type="EMBL" id="CP000380">
    <property type="protein sequence ID" value="ABF81318.1"/>
    <property type="molecule type" value="Genomic_DNA"/>
</dbReference>
<dbReference type="InterPro" id="IPR003607">
    <property type="entry name" value="HD/PDEase_dom"/>
</dbReference>
<dbReference type="GO" id="GO:0006355">
    <property type="term" value="P:regulation of DNA-templated transcription"/>
    <property type="evidence" value="ECO:0007669"/>
    <property type="project" value="InterPro"/>
</dbReference>
<dbReference type="InterPro" id="IPR036388">
    <property type="entry name" value="WH-like_DNA-bd_sf"/>
</dbReference>
<dbReference type="SUPFAM" id="SSF109604">
    <property type="entry name" value="HD-domain/PDEase-like"/>
    <property type="match status" value="1"/>
</dbReference>
<dbReference type="Gene3D" id="1.10.10.10">
    <property type="entry name" value="Winged helix-like DNA-binding domain superfamily/Winged helix DNA-binding domain"/>
    <property type="match status" value="1"/>
</dbReference>
<dbReference type="CDD" id="cd06170">
    <property type="entry name" value="LuxR_C_like"/>
    <property type="match status" value="1"/>
</dbReference>
<dbReference type="PROSITE" id="PS50043">
    <property type="entry name" value="HTH_LUXR_2"/>
    <property type="match status" value="1"/>
</dbReference>
<dbReference type="InterPro" id="IPR037522">
    <property type="entry name" value="HD_GYP_dom"/>
</dbReference>